<name>A0A0C9TAU0_PAXIN</name>
<dbReference type="OrthoDB" id="2690793at2759"/>
<feature type="compositionally biased region" description="Polar residues" evidence="1">
    <location>
        <begin position="44"/>
        <end position="54"/>
    </location>
</feature>
<organism evidence="2 3">
    <name type="scientific">Paxillus involutus ATCC 200175</name>
    <dbReference type="NCBI Taxonomy" id="664439"/>
    <lineage>
        <taxon>Eukaryota</taxon>
        <taxon>Fungi</taxon>
        <taxon>Dikarya</taxon>
        <taxon>Basidiomycota</taxon>
        <taxon>Agaricomycotina</taxon>
        <taxon>Agaricomycetes</taxon>
        <taxon>Agaricomycetidae</taxon>
        <taxon>Boletales</taxon>
        <taxon>Paxilineae</taxon>
        <taxon>Paxillaceae</taxon>
        <taxon>Paxillus</taxon>
    </lineage>
</organism>
<gene>
    <name evidence="2" type="ORF">PAXINDRAFT_21392</name>
</gene>
<evidence type="ECO:0000313" key="2">
    <source>
        <dbReference type="EMBL" id="KIJ05332.1"/>
    </source>
</evidence>
<reference evidence="3" key="2">
    <citation type="submission" date="2015-01" db="EMBL/GenBank/DDBJ databases">
        <title>Evolutionary Origins and Diversification of the Mycorrhizal Mutualists.</title>
        <authorList>
            <consortium name="DOE Joint Genome Institute"/>
            <consortium name="Mycorrhizal Genomics Consortium"/>
            <person name="Kohler A."/>
            <person name="Kuo A."/>
            <person name="Nagy L.G."/>
            <person name="Floudas D."/>
            <person name="Copeland A."/>
            <person name="Barry K.W."/>
            <person name="Cichocki N."/>
            <person name="Veneault-Fourrey C."/>
            <person name="LaButti K."/>
            <person name="Lindquist E.A."/>
            <person name="Lipzen A."/>
            <person name="Lundell T."/>
            <person name="Morin E."/>
            <person name="Murat C."/>
            <person name="Riley R."/>
            <person name="Ohm R."/>
            <person name="Sun H."/>
            <person name="Tunlid A."/>
            <person name="Henrissat B."/>
            <person name="Grigoriev I.V."/>
            <person name="Hibbett D.S."/>
            <person name="Martin F."/>
        </authorList>
    </citation>
    <scope>NUCLEOTIDE SEQUENCE [LARGE SCALE GENOMIC DNA]</scope>
    <source>
        <strain evidence="3">ATCC 200175</strain>
    </source>
</reference>
<dbReference type="EMBL" id="KN821054">
    <property type="protein sequence ID" value="KIJ05332.1"/>
    <property type="molecule type" value="Genomic_DNA"/>
</dbReference>
<sequence>MSRYFITSPPGTPSSPNNEHLVPSLSTSSTSTYHTPPSTPRPSDQPTNKATPAVSANRQWPMDFYAVELCDGFLKVDQQMKILDHTIDIIFKDIFGSEFVPNTYYTNRAYWNTLSERVRDEAIHAGQTTGGQYSKLTKAHPMMDSAQRVARNRYARALAAQDYQGGRLKRQKPGHQ</sequence>
<reference evidence="2 3" key="1">
    <citation type="submission" date="2014-06" db="EMBL/GenBank/DDBJ databases">
        <authorList>
            <consortium name="DOE Joint Genome Institute"/>
            <person name="Kuo A."/>
            <person name="Kohler A."/>
            <person name="Nagy L.G."/>
            <person name="Floudas D."/>
            <person name="Copeland A."/>
            <person name="Barry K.W."/>
            <person name="Cichocki N."/>
            <person name="Veneault-Fourrey C."/>
            <person name="LaButti K."/>
            <person name="Lindquist E.A."/>
            <person name="Lipzen A."/>
            <person name="Lundell T."/>
            <person name="Morin E."/>
            <person name="Murat C."/>
            <person name="Sun H."/>
            <person name="Tunlid A."/>
            <person name="Henrissat B."/>
            <person name="Grigoriev I.V."/>
            <person name="Hibbett D.S."/>
            <person name="Martin F."/>
            <person name="Nordberg H.P."/>
            <person name="Cantor M.N."/>
            <person name="Hua S.X."/>
        </authorList>
    </citation>
    <scope>NUCLEOTIDE SEQUENCE [LARGE SCALE GENOMIC DNA]</scope>
    <source>
        <strain evidence="2 3">ATCC 200175</strain>
    </source>
</reference>
<dbReference type="Proteomes" id="UP000053647">
    <property type="component" value="Unassembled WGS sequence"/>
</dbReference>
<proteinExistence type="predicted"/>
<evidence type="ECO:0000313" key="3">
    <source>
        <dbReference type="Proteomes" id="UP000053647"/>
    </source>
</evidence>
<feature type="region of interest" description="Disordered" evidence="1">
    <location>
        <begin position="1"/>
        <end position="54"/>
    </location>
</feature>
<accession>A0A0C9TAU0</accession>
<evidence type="ECO:0000256" key="1">
    <source>
        <dbReference type="SAM" id="MobiDB-lite"/>
    </source>
</evidence>
<dbReference type="HOGENOM" id="CLU_1525657_0_0_1"/>
<feature type="compositionally biased region" description="Low complexity" evidence="1">
    <location>
        <begin position="23"/>
        <end position="36"/>
    </location>
</feature>
<dbReference type="AlphaFoldDB" id="A0A0C9TAU0"/>
<keyword evidence="3" id="KW-1185">Reference proteome</keyword>
<protein>
    <submittedName>
        <fullName evidence="2">Uncharacterized protein</fullName>
    </submittedName>
</protein>